<proteinExistence type="predicted"/>
<evidence type="ECO:0000313" key="3">
    <source>
        <dbReference type="Proteomes" id="UP000791440"/>
    </source>
</evidence>
<feature type="compositionally biased region" description="Polar residues" evidence="1">
    <location>
        <begin position="121"/>
        <end position="131"/>
    </location>
</feature>
<dbReference type="EMBL" id="JH668416">
    <property type="protein sequence ID" value="KAG6451963.1"/>
    <property type="molecule type" value="Genomic_DNA"/>
</dbReference>
<keyword evidence="3" id="KW-1185">Reference proteome</keyword>
<dbReference type="Proteomes" id="UP000791440">
    <property type="component" value="Unassembled WGS sequence"/>
</dbReference>
<feature type="compositionally biased region" description="Low complexity" evidence="1">
    <location>
        <begin position="453"/>
        <end position="469"/>
    </location>
</feature>
<accession>A0A921Z5Z8</accession>
<feature type="compositionally biased region" description="Acidic residues" evidence="1">
    <location>
        <begin position="278"/>
        <end position="299"/>
    </location>
</feature>
<feature type="compositionally biased region" description="Polar residues" evidence="1">
    <location>
        <begin position="67"/>
        <end position="101"/>
    </location>
</feature>
<reference evidence="2" key="1">
    <citation type="journal article" date="2016" name="Insect Biochem. Mol. Biol.">
        <title>Multifaceted biological insights from a draft genome sequence of the tobacco hornworm moth, Manduca sexta.</title>
        <authorList>
            <person name="Kanost M.R."/>
            <person name="Arrese E.L."/>
            <person name="Cao X."/>
            <person name="Chen Y.R."/>
            <person name="Chellapilla S."/>
            <person name="Goldsmith M.R."/>
            <person name="Grosse-Wilde E."/>
            <person name="Heckel D.G."/>
            <person name="Herndon N."/>
            <person name="Jiang H."/>
            <person name="Papanicolaou A."/>
            <person name="Qu J."/>
            <person name="Soulages J.L."/>
            <person name="Vogel H."/>
            <person name="Walters J."/>
            <person name="Waterhouse R.M."/>
            <person name="Ahn S.J."/>
            <person name="Almeida F.C."/>
            <person name="An C."/>
            <person name="Aqrawi P."/>
            <person name="Bretschneider A."/>
            <person name="Bryant W.B."/>
            <person name="Bucks S."/>
            <person name="Chao H."/>
            <person name="Chevignon G."/>
            <person name="Christen J.M."/>
            <person name="Clarke D.F."/>
            <person name="Dittmer N.T."/>
            <person name="Ferguson L.C.F."/>
            <person name="Garavelou S."/>
            <person name="Gordon K.H.J."/>
            <person name="Gunaratna R.T."/>
            <person name="Han Y."/>
            <person name="Hauser F."/>
            <person name="He Y."/>
            <person name="Heidel-Fischer H."/>
            <person name="Hirsh A."/>
            <person name="Hu Y."/>
            <person name="Jiang H."/>
            <person name="Kalra D."/>
            <person name="Klinner C."/>
            <person name="Konig C."/>
            <person name="Kovar C."/>
            <person name="Kroll A.R."/>
            <person name="Kuwar S.S."/>
            <person name="Lee S.L."/>
            <person name="Lehman R."/>
            <person name="Li K."/>
            <person name="Li Z."/>
            <person name="Liang H."/>
            <person name="Lovelace S."/>
            <person name="Lu Z."/>
            <person name="Mansfield J.H."/>
            <person name="McCulloch K.J."/>
            <person name="Mathew T."/>
            <person name="Morton B."/>
            <person name="Muzny D.M."/>
            <person name="Neunemann D."/>
            <person name="Ongeri F."/>
            <person name="Pauchet Y."/>
            <person name="Pu L.L."/>
            <person name="Pyrousis I."/>
            <person name="Rao X.J."/>
            <person name="Redding A."/>
            <person name="Roesel C."/>
            <person name="Sanchez-Gracia A."/>
            <person name="Schaack S."/>
            <person name="Shukla A."/>
            <person name="Tetreau G."/>
            <person name="Wang Y."/>
            <person name="Xiong G.H."/>
            <person name="Traut W."/>
            <person name="Walsh T.K."/>
            <person name="Worley K.C."/>
            <person name="Wu D."/>
            <person name="Wu W."/>
            <person name="Wu Y.Q."/>
            <person name="Zhang X."/>
            <person name="Zou Z."/>
            <person name="Zucker H."/>
            <person name="Briscoe A.D."/>
            <person name="Burmester T."/>
            <person name="Clem R.J."/>
            <person name="Feyereisen R."/>
            <person name="Grimmelikhuijzen C.J.P."/>
            <person name="Hamodrakas S.J."/>
            <person name="Hansson B.S."/>
            <person name="Huguet E."/>
            <person name="Jermiin L.S."/>
            <person name="Lan Q."/>
            <person name="Lehman H.K."/>
            <person name="Lorenzen M."/>
            <person name="Merzendorfer H."/>
            <person name="Michalopoulos I."/>
            <person name="Morton D.B."/>
            <person name="Muthukrishnan S."/>
            <person name="Oakeshott J.G."/>
            <person name="Palmer W."/>
            <person name="Park Y."/>
            <person name="Passarelli A.L."/>
            <person name="Rozas J."/>
            <person name="Schwartz L.M."/>
            <person name="Smith W."/>
            <person name="Southgate A."/>
            <person name="Vilcinskas A."/>
            <person name="Vogt R."/>
            <person name="Wang P."/>
            <person name="Werren J."/>
            <person name="Yu X.Q."/>
            <person name="Zhou J.J."/>
            <person name="Brown S.J."/>
            <person name="Scherer S.E."/>
            <person name="Richards S."/>
            <person name="Blissard G.W."/>
        </authorList>
    </citation>
    <scope>NUCLEOTIDE SEQUENCE</scope>
</reference>
<name>A0A921Z5Z8_MANSE</name>
<feature type="compositionally biased region" description="Polar residues" evidence="1">
    <location>
        <begin position="245"/>
        <end position="258"/>
    </location>
</feature>
<feature type="region of interest" description="Disordered" evidence="1">
    <location>
        <begin position="238"/>
        <end position="333"/>
    </location>
</feature>
<feature type="region of interest" description="Disordered" evidence="1">
    <location>
        <begin position="448"/>
        <end position="474"/>
    </location>
</feature>
<dbReference type="AlphaFoldDB" id="A0A921Z5Z8"/>
<feature type="region of interest" description="Disordered" evidence="1">
    <location>
        <begin position="1"/>
        <end position="201"/>
    </location>
</feature>
<protein>
    <submittedName>
        <fullName evidence="2">Uncharacterized protein</fullName>
    </submittedName>
</protein>
<sequence length="766" mass="82165">MDSRKDSASMKNSINVDCDSEKNRNYKGSPRQASASDNSENLFTTTPSQGSSFVPVNGPRARLAHPLSNNDVGHSSAHGESSTEAFKNLPGTSQSQMYKVNSVTESEATPSSSSKASSSAYDNGTESNQDVVSCHKHKVCQDLASNSCSGPSTSGMSKTNDTAENCAFRESRKRPSTLKLNRSNLDADESSSDTGNDDYSLGSEDGCIYTYRGGEHLADLPSSFFSLDMGLPLDKHLPMPPNYPVPQQGNREQGSGASSPDMDFLEMDFDPGPSCEVDSGDESTPDADLDEGNMPEENEPVLRRASPEYMPAPRYIPMNTAHSSTSTHNEPEVYSYSLPSTSQAGVEQGDAAEAPHSYGPYIMHVNYRGEQILVRRTMSHWPHTMPVSLHVSSGDLVSPKEMLNYDEEQAEGPFAHQINQGERPTYDSANLSSALYHVTMAKKLIAENKPESESQASGDGGSESAAAPSVSGVSCVEPPRCMIWSEREACERQVTQIGTSACGATAVVNVFIALGVPVNLEKINSAVGTRQRANNAPLPRYLLSRAVAGCTAADLVSGIHKASDGLITARFFPTYPERAISLSHWLADWISLGAVPILTLNLQAGCTGTGTGAVPDAWHHQMVWGVSARGVFVCNPLACVREGAVWARLAAPSSLLVRAADVLARFTPHTDLTPLAHVPDRRFHTFNVLGQVANVIREWRVSGWPEHSPRTQHVRIPAAYQAGVTVAALTGTDAHRRLSAAPQLPLLAPHGTHAPHPPHAPHGDPA</sequence>
<organism evidence="2 3">
    <name type="scientific">Manduca sexta</name>
    <name type="common">Tobacco hawkmoth</name>
    <name type="synonym">Tobacco hornworm</name>
    <dbReference type="NCBI Taxonomy" id="7130"/>
    <lineage>
        <taxon>Eukaryota</taxon>
        <taxon>Metazoa</taxon>
        <taxon>Ecdysozoa</taxon>
        <taxon>Arthropoda</taxon>
        <taxon>Hexapoda</taxon>
        <taxon>Insecta</taxon>
        <taxon>Pterygota</taxon>
        <taxon>Neoptera</taxon>
        <taxon>Endopterygota</taxon>
        <taxon>Lepidoptera</taxon>
        <taxon>Glossata</taxon>
        <taxon>Ditrysia</taxon>
        <taxon>Bombycoidea</taxon>
        <taxon>Sphingidae</taxon>
        <taxon>Sphinginae</taxon>
        <taxon>Sphingini</taxon>
        <taxon>Manduca</taxon>
    </lineage>
</organism>
<feature type="compositionally biased region" description="Polar residues" evidence="1">
    <location>
        <begin position="143"/>
        <end position="163"/>
    </location>
</feature>
<comment type="caution">
    <text evidence="2">The sequence shown here is derived from an EMBL/GenBank/DDBJ whole genome shotgun (WGS) entry which is preliminary data.</text>
</comment>
<evidence type="ECO:0000256" key="1">
    <source>
        <dbReference type="SAM" id="MobiDB-lite"/>
    </source>
</evidence>
<reference evidence="2" key="2">
    <citation type="submission" date="2020-12" db="EMBL/GenBank/DDBJ databases">
        <authorList>
            <person name="Kanost M."/>
        </authorList>
    </citation>
    <scope>NUCLEOTIDE SEQUENCE</scope>
</reference>
<evidence type="ECO:0000313" key="2">
    <source>
        <dbReference type="EMBL" id="KAG6451963.1"/>
    </source>
</evidence>
<feature type="compositionally biased region" description="Low complexity" evidence="1">
    <location>
        <begin position="102"/>
        <end position="120"/>
    </location>
</feature>
<feature type="compositionally biased region" description="Polar residues" evidence="1">
    <location>
        <begin position="31"/>
        <end position="54"/>
    </location>
</feature>
<feature type="region of interest" description="Disordered" evidence="1">
    <location>
        <begin position="746"/>
        <end position="766"/>
    </location>
</feature>
<gene>
    <name evidence="2" type="ORF">O3G_MSEX007417</name>
</gene>